<proteinExistence type="predicted"/>
<dbReference type="PANTHER" id="PTHR43215">
    <property type="entry name" value="RADIAL SPOKE HEAD 1 HOMOLOG"/>
    <property type="match status" value="1"/>
</dbReference>
<accession>A0A9Q1KXE7</accession>
<feature type="compositionally biased region" description="Basic and acidic residues" evidence="2">
    <location>
        <begin position="30"/>
        <end position="74"/>
    </location>
</feature>
<dbReference type="GO" id="GO:0016020">
    <property type="term" value="C:membrane"/>
    <property type="evidence" value="ECO:0007669"/>
    <property type="project" value="UniProtKB-ARBA"/>
</dbReference>
<dbReference type="InterPro" id="IPR003409">
    <property type="entry name" value="MORN"/>
</dbReference>
<dbReference type="SUPFAM" id="SSF82185">
    <property type="entry name" value="Histone H3 K4-specific methyltransferase SET7/9 N-terminal domain"/>
    <property type="match status" value="1"/>
</dbReference>
<dbReference type="Proteomes" id="UP001153076">
    <property type="component" value="Unassembled WGS sequence"/>
</dbReference>
<protein>
    <submittedName>
        <fullName evidence="3">Uncharacterized protein</fullName>
    </submittedName>
</protein>
<evidence type="ECO:0000313" key="3">
    <source>
        <dbReference type="EMBL" id="KAJ8451313.1"/>
    </source>
</evidence>
<sequence length="253" mass="28578">MTYWLAFLPRIEHEQSSTIGSFGASGSPESLKRNRERERATFEASSRSRERGTKGTKQSERIEQTERREKREKLSTGVHYSVQTETGPKTFSVRSSILPQINLANQFPLTHFRISTILPNIFSPNFDLTLSRTKMVESLVEMEYPDHQTPKKDSKTKDFTLILEPPMPLPLNRSHSQASCQKVTPTPETHAGAGGLVEIRLPNGDLYIGTFLSNVPHGLGKYLWPDGCMYEGEWKKGKSNGKGKFSWPFGAYL</sequence>
<evidence type="ECO:0000313" key="4">
    <source>
        <dbReference type="Proteomes" id="UP001153076"/>
    </source>
</evidence>
<dbReference type="PANTHER" id="PTHR43215:SF14">
    <property type="entry name" value="RADIAL SPOKE HEAD 1 HOMOLOG"/>
    <property type="match status" value="1"/>
</dbReference>
<reference evidence="3" key="1">
    <citation type="submission" date="2022-04" db="EMBL/GenBank/DDBJ databases">
        <title>Carnegiea gigantea Genome sequencing and assembly v2.</title>
        <authorList>
            <person name="Copetti D."/>
            <person name="Sanderson M.J."/>
            <person name="Burquez A."/>
            <person name="Wojciechowski M.F."/>
        </authorList>
    </citation>
    <scope>NUCLEOTIDE SEQUENCE</scope>
    <source>
        <strain evidence="3">SGP5-SGP5p</strain>
        <tissue evidence="3">Aerial part</tissue>
    </source>
</reference>
<keyword evidence="1" id="KW-0677">Repeat</keyword>
<dbReference type="AlphaFoldDB" id="A0A9Q1KXE7"/>
<organism evidence="3 4">
    <name type="scientific">Carnegiea gigantea</name>
    <dbReference type="NCBI Taxonomy" id="171969"/>
    <lineage>
        <taxon>Eukaryota</taxon>
        <taxon>Viridiplantae</taxon>
        <taxon>Streptophyta</taxon>
        <taxon>Embryophyta</taxon>
        <taxon>Tracheophyta</taxon>
        <taxon>Spermatophyta</taxon>
        <taxon>Magnoliopsida</taxon>
        <taxon>eudicotyledons</taxon>
        <taxon>Gunneridae</taxon>
        <taxon>Pentapetalae</taxon>
        <taxon>Caryophyllales</taxon>
        <taxon>Cactineae</taxon>
        <taxon>Cactaceae</taxon>
        <taxon>Cactoideae</taxon>
        <taxon>Echinocereeae</taxon>
        <taxon>Carnegiea</taxon>
    </lineage>
</organism>
<dbReference type="Gene3D" id="2.20.110.10">
    <property type="entry name" value="Histone H3 K4-specific methyltransferase SET7/9 N-terminal domain"/>
    <property type="match status" value="1"/>
</dbReference>
<dbReference type="OrthoDB" id="1779985at2759"/>
<dbReference type="GO" id="GO:0005829">
    <property type="term" value="C:cytosol"/>
    <property type="evidence" value="ECO:0007669"/>
    <property type="project" value="TreeGrafter"/>
</dbReference>
<name>A0A9Q1KXE7_9CARY</name>
<comment type="caution">
    <text evidence="3">The sequence shown here is derived from an EMBL/GenBank/DDBJ whole genome shotgun (WGS) entry which is preliminary data.</text>
</comment>
<feature type="region of interest" description="Disordered" evidence="2">
    <location>
        <begin position="18"/>
        <end position="78"/>
    </location>
</feature>
<gene>
    <name evidence="3" type="ORF">Cgig2_014085</name>
</gene>
<dbReference type="SMART" id="SM00698">
    <property type="entry name" value="MORN"/>
    <property type="match status" value="2"/>
</dbReference>
<evidence type="ECO:0000256" key="2">
    <source>
        <dbReference type="SAM" id="MobiDB-lite"/>
    </source>
</evidence>
<keyword evidence="4" id="KW-1185">Reference proteome</keyword>
<evidence type="ECO:0000256" key="1">
    <source>
        <dbReference type="ARBA" id="ARBA00022737"/>
    </source>
</evidence>
<dbReference type="EMBL" id="JAKOGI010000010">
    <property type="protein sequence ID" value="KAJ8451313.1"/>
    <property type="molecule type" value="Genomic_DNA"/>
</dbReference>
<dbReference type="Pfam" id="PF02493">
    <property type="entry name" value="MORN"/>
    <property type="match status" value="2"/>
</dbReference>